<evidence type="ECO:0000313" key="2">
    <source>
        <dbReference type="Proteomes" id="UP001164705"/>
    </source>
</evidence>
<name>A0A9E8MXD3_9FLAO</name>
<dbReference type="EMBL" id="CP113088">
    <property type="protein sequence ID" value="WAC02024.1"/>
    <property type="molecule type" value="Genomic_DNA"/>
</dbReference>
<gene>
    <name evidence="1" type="ORF">N7U66_19790</name>
</gene>
<organism evidence="1 2">
    <name type="scientific">Lacinutrix neustonica</name>
    <dbReference type="NCBI Taxonomy" id="2980107"/>
    <lineage>
        <taxon>Bacteria</taxon>
        <taxon>Pseudomonadati</taxon>
        <taxon>Bacteroidota</taxon>
        <taxon>Flavobacteriia</taxon>
        <taxon>Flavobacteriales</taxon>
        <taxon>Flavobacteriaceae</taxon>
        <taxon>Lacinutrix</taxon>
    </lineage>
</organism>
<reference evidence="1" key="1">
    <citation type="submission" date="2022-11" db="EMBL/GenBank/DDBJ databases">
        <title>Lacinutrix neustonica HL-RS19T sp. nov., isolated from the surface microlayer sample of brackish Lake Shihwa.</title>
        <authorList>
            <person name="Choi J.Y."/>
            <person name="Hwang C.Y."/>
        </authorList>
    </citation>
    <scope>NUCLEOTIDE SEQUENCE</scope>
    <source>
        <strain evidence="1">HL-RS19</strain>
    </source>
</reference>
<dbReference type="InterPro" id="IPR025345">
    <property type="entry name" value="DUF4249"/>
</dbReference>
<dbReference type="Proteomes" id="UP001164705">
    <property type="component" value="Chromosome"/>
</dbReference>
<keyword evidence="2" id="KW-1185">Reference proteome</keyword>
<protein>
    <submittedName>
        <fullName evidence="1">DUF4249 domain-containing protein</fullName>
    </submittedName>
</protein>
<dbReference type="KEGG" id="lnu:N7U66_19790"/>
<accession>A0A9E8MXD3</accession>
<sequence>MKKILYMLTLSIFIFSCEDVVEVTVPNAPPRLVIEASLNWFDGTSGENQTIKLTQSAPFFNNQVSPATGATVTVSNESNIVFSFVDNNLDGNYECTNFAPNLNETYTLNIIYNNETYVGSETMTSVTPIDFIEQKNDGGFSGEAIEIKAYYTDPAEEENYYFFEFKEEHETNPFLNVYDDEFINGNQIFAFYSNEDTAPGHELIIKNYGVSEQFYDFMFLLLQQSDSAGGGPFEVQPATVRGNCINVTNPDHFPFGYFRASQATEFIYIIE</sequence>
<evidence type="ECO:0000313" key="1">
    <source>
        <dbReference type="EMBL" id="WAC02024.1"/>
    </source>
</evidence>
<dbReference type="AlphaFoldDB" id="A0A9E8MXD3"/>
<proteinExistence type="predicted"/>
<dbReference type="PROSITE" id="PS51257">
    <property type="entry name" value="PROKAR_LIPOPROTEIN"/>
    <property type="match status" value="1"/>
</dbReference>
<dbReference type="Pfam" id="PF14054">
    <property type="entry name" value="DUF4249"/>
    <property type="match status" value="1"/>
</dbReference>
<dbReference type="RefSeq" id="WP_267676622.1">
    <property type="nucleotide sequence ID" value="NZ_CP113088.1"/>
</dbReference>